<dbReference type="Pfam" id="PF23559">
    <property type="entry name" value="WHD_DRP"/>
    <property type="match status" value="1"/>
</dbReference>
<dbReference type="InterPro" id="IPR050905">
    <property type="entry name" value="Plant_NBS-LRR"/>
</dbReference>
<dbReference type="GO" id="GO:0005524">
    <property type="term" value="F:ATP binding"/>
    <property type="evidence" value="ECO:0007669"/>
    <property type="project" value="UniProtKB-KW"/>
</dbReference>
<dbReference type="Gene3D" id="1.10.10.10">
    <property type="entry name" value="Winged helix-like DNA-binding domain superfamily/Winged helix DNA-binding domain"/>
    <property type="match status" value="1"/>
</dbReference>
<evidence type="ECO:0000256" key="6">
    <source>
        <dbReference type="ARBA" id="ARBA00022840"/>
    </source>
</evidence>
<feature type="compositionally biased region" description="Low complexity" evidence="7">
    <location>
        <begin position="450"/>
        <end position="463"/>
    </location>
</feature>
<dbReference type="PANTHER" id="PTHR33463">
    <property type="entry name" value="NB-ARC DOMAIN-CONTAINING PROTEIN-RELATED"/>
    <property type="match status" value="1"/>
</dbReference>
<dbReference type="OrthoDB" id="1929779at2759"/>
<evidence type="ECO:0000256" key="7">
    <source>
        <dbReference type="SAM" id="MobiDB-lite"/>
    </source>
</evidence>
<dbReference type="InterPro" id="IPR058922">
    <property type="entry name" value="WHD_DRP"/>
</dbReference>
<sequence>MPPSPARRSSPGRELRGDNHKRGRSLEPRILLRERDDDLALFNEMQTRERESFLLKSNDDFEDTFSTRLRYFSDPKLGISIPARGESTDLLNADGEKNDYDWLLTPPDTPLFPSLDDEARPATLIQRGRPRSQPIAISRSSTMEKGCRSSRGSASPNRLSPSPRSRDSPSQTGGRPSSAPHSNPTPSLRPTTPSRGPSPQPSKPSTATTRRMSTGSSAISSSRARGTSPLPTSRGTSPLPTSRGTSPVPTSRGNSASPKISAWQTNIPGFSSEAPPNLRTSLADRPASYVRGSSPASRNGRDLSSRSSRQSMSPTPSRSSGRQSMSPTPRSISSSHSHDRDVMSSHGKVSVASSGDDDVESLQSVSMGSTGRLTSRKVGAFPSNKSPASSKKPNKVMLSSSAPKRSFDSALRQMDHRKSPQNMFRPLLSSVPSSSFYVGKASAAHRAMISRNSSVTTSSNASSDQGTSGAHDTEGSDHNPDNMTPEWGQTPYLDVQDDVFPFEKADALTEDISHGAHDQSPDDQHDEFSGVARNESQLGGSENLNTHITASAITAPSKESELLEVKGNFREVDYVEDMSICYKCGRMYHAVELTEGDLKLCSDCRSADEPLTTTTPESNIVVFDNLPSLSTRIPGRDKSFDNMKPVIVIPESLEVTNMAEPSVTHHEENFQEQPGLVLASEKSLVQTLEEEAMSRQENLEVIRQPIVEYNSTDSDTRSQQMHRLSNHANSELDGSEGHGISVLLMRSSSVKGPVLRGRTFSAASIPYDDPSYVRDSATSMRRSHGHGSVSASSSVDLGSARLLETRVQRQLSSRKSETVTNPKHQRTGSSLSGTSSHAFQGLGLGKSMHEGKMEVDVPHVENEVVNVTHAAIQEQLVVSLSGGEDNTCAEVECDNFCGTMTAASELSTHALNTHSRESSVASIANVENYGSCGKGEEFPNELRSISDQEASALTPESSTVEEDRAQIKRSVEEKPNSIVDKGDVSDVPTQSLQDILSDIEIDNDRLDSVGSQSDVVSTDSVSTMDELLDPWHVEELGSDAHGILGYWLLMVMTDSTKWKSLLRLWNKSSNEKENSEQESEHKGAANVKVEENDGIGLCGVISSTRSSPGVLLRYALSLPASKQANTYSHRSLPPHTPTSLALLWVYVYASTCQEADGPYNYILRGAHDGSPNVQHDEFSGGATVESQLGGSEGFNSHITGLAITAPFRESELLEVKGNFQKVDCVGDVNLFQVSCMYHAVELTEGDLKLSVQMLEFRRTSDYHYARANLSKKSHGQTIEEEDMCMQENLDVIGIWGMGGVRKTVVLQLLNNYYHDVKTFFDLVIWVTVSKSPNIRNPQNEVGMRLSIEINANESNDRVARKLFKRLEGKKYLLLLDDVWDEVDLSVVGFPNANQQNGCKVVLTTRKKKKKKEVCRKMKTDAEVPVLVLPNEEAWEMFSSGVGHVAMLSTIKTYAQDIVRECDGLPLALKVICSALRKEENVYVWKNFLRELRSPATSVNEDLNDKVFKVLKVSYDQLKNSEEKKCLLFCGLYPEDDKIEKSRLIGYWRAERIFSSKLTLEQTLDKGEAILQALIDASLLEKCIEVNSVKMHDVVRDMVLTITSLQGEEPTHLVRAGISSEKIPEELDWKNATQISFMNHDLRSLPKSPDCPELLTLLLQGNDCKNLEALPKEISAVKELEVLYVGHSKFEIVLRGMKGEELIIPVGMICGIPHIEVIDLTSRLSDESTEIIAKELSNWGSPSSLVFDFQTVGNLQQFLQNSIPWKERRLTQFVFLAGKCPHQLYDRAHWFLGRTTKYKRFLDYEGGGEERDSGLPPAIEDALNRSNGFQLRGHEKLKALSELGTQNTDELRCCHIQECVALETIVDRIELEMSAFSNLEVLSLKGLSNLKSILCLGMEEGQSPPPPLNVNSFTNLTELHVWSCPLIEHLFSSGFMLQQMSNLKDLSVGRCRGLKGMIPEDEKVEYEALPKLSHLRLIDLPEFVNLFEGVSTCWQSLDDVSIRDAPKLRKLPFDTNSAPNLKRIVGND</sequence>
<feature type="region of interest" description="Disordered" evidence="7">
    <location>
        <begin position="765"/>
        <end position="794"/>
    </location>
</feature>
<protein>
    <recommendedName>
        <fullName evidence="13">NB-ARC domain-containing protein</fullName>
    </recommendedName>
</protein>
<gene>
    <name evidence="11" type="ORF">RHSIM_Rhsim12G0031400</name>
</gene>
<dbReference type="PANTHER" id="PTHR33463:SF209">
    <property type="entry name" value="DISEASE RESISTANCE PROTEIN RPS2-LIKE"/>
    <property type="match status" value="1"/>
</dbReference>
<dbReference type="FunFam" id="1.10.10.10:FF:000322">
    <property type="entry name" value="Probable disease resistance protein At1g63360"/>
    <property type="match status" value="1"/>
</dbReference>
<evidence type="ECO:0000256" key="1">
    <source>
        <dbReference type="ARBA" id="ARBA00008894"/>
    </source>
</evidence>
<dbReference type="Gene3D" id="1.10.8.430">
    <property type="entry name" value="Helical domain of apoptotic protease-activating factors"/>
    <property type="match status" value="1"/>
</dbReference>
<evidence type="ECO:0000259" key="9">
    <source>
        <dbReference type="Pfam" id="PF23247"/>
    </source>
</evidence>
<evidence type="ECO:0000256" key="5">
    <source>
        <dbReference type="ARBA" id="ARBA00022821"/>
    </source>
</evidence>
<feature type="compositionally biased region" description="Polar residues" evidence="7">
    <location>
        <begin position="948"/>
        <end position="958"/>
    </location>
</feature>
<dbReference type="EMBL" id="WJXA01000012">
    <property type="protein sequence ID" value="KAF7123480.1"/>
    <property type="molecule type" value="Genomic_DNA"/>
</dbReference>
<feature type="region of interest" description="Disordered" evidence="7">
    <location>
        <begin position="513"/>
        <end position="542"/>
    </location>
</feature>
<feature type="compositionally biased region" description="Low complexity" evidence="7">
    <location>
        <begin position="153"/>
        <end position="163"/>
    </location>
</feature>
<name>A0A834G5L8_RHOSS</name>
<dbReference type="PRINTS" id="PR00364">
    <property type="entry name" value="DISEASERSIST"/>
</dbReference>
<dbReference type="FunFam" id="3.40.50.300:FF:001091">
    <property type="entry name" value="Probable disease resistance protein At1g61300"/>
    <property type="match status" value="1"/>
</dbReference>
<feature type="domain" description="Disease resistance protein At4g27190-like leucine-rich repeats" evidence="9">
    <location>
        <begin position="1906"/>
        <end position="2010"/>
    </location>
</feature>
<feature type="region of interest" description="Disordered" evidence="7">
    <location>
        <begin position="124"/>
        <end position="405"/>
    </location>
</feature>
<feature type="compositionally biased region" description="Low complexity" evidence="7">
    <location>
        <begin position="382"/>
        <end position="391"/>
    </location>
</feature>
<dbReference type="Gene3D" id="3.80.10.10">
    <property type="entry name" value="Ribonuclease Inhibitor"/>
    <property type="match status" value="1"/>
</dbReference>
<feature type="compositionally biased region" description="Basic and acidic residues" evidence="7">
    <location>
        <begin position="11"/>
        <end position="29"/>
    </location>
</feature>
<dbReference type="Gene3D" id="3.40.50.300">
    <property type="entry name" value="P-loop containing nucleotide triphosphate hydrolases"/>
    <property type="match status" value="1"/>
</dbReference>
<feature type="compositionally biased region" description="Polar residues" evidence="7">
    <location>
        <begin position="229"/>
        <end position="269"/>
    </location>
</feature>
<organism evidence="11 12">
    <name type="scientific">Rhododendron simsii</name>
    <name type="common">Sims's rhododendron</name>
    <dbReference type="NCBI Taxonomy" id="118357"/>
    <lineage>
        <taxon>Eukaryota</taxon>
        <taxon>Viridiplantae</taxon>
        <taxon>Streptophyta</taxon>
        <taxon>Embryophyta</taxon>
        <taxon>Tracheophyta</taxon>
        <taxon>Spermatophyta</taxon>
        <taxon>Magnoliopsida</taxon>
        <taxon>eudicotyledons</taxon>
        <taxon>Gunneridae</taxon>
        <taxon>Pentapetalae</taxon>
        <taxon>asterids</taxon>
        <taxon>Ericales</taxon>
        <taxon>Ericaceae</taxon>
        <taxon>Ericoideae</taxon>
        <taxon>Rhodoreae</taxon>
        <taxon>Rhododendron</taxon>
    </lineage>
</organism>
<evidence type="ECO:0000256" key="4">
    <source>
        <dbReference type="ARBA" id="ARBA00022741"/>
    </source>
</evidence>
<feature type="region of interest" description="Disordered" evidence="7">
    <location>
        <begin position="806"/>
        <end position="841"/>
    </location>
</feature>
<comment type="similarity">
    <text evidence="1">Belongs to the disease resistance NB-LRR family.</text>
</comment>
<dbReference type="SUPFAM" id="SSF52540">
    <property type="entry name" value="P-loop containing nucleoside triphosphate hydrolases"/>
    <property type="match status" value="1"/>
</dbReference>
<dbReference type="Pfam" id="PF23247">
    <property type="entry name" value="LRR_RPS2"/>
    <property type="match status" value="1"/>
</dbReference>
<dbReference type="GO" id="GO:0051607">
    <property type="term" value="P:defense response to virus"/>
    <property type="evidence" value="ECO:0007669"/>
    <property type="project" value="UniProtKB-ARBA"/>
</dbReference>
<feature type="compositionally biased region" description="Polar residues" evidence="7">
    <location>
        <begin position="203"/>
        <end position="212"/>
    </location>
</feature>
<keyword evidence="4" id="KW-0547">Nucleotide-binding</keyword>
<evidence type="ECO:0000256" key="2">
    <source>
        <dbReference type="ARBA" id="ARBA00022614"/>
    </source>
</evidence>
<evidence type="ECO:0000313" key="12">
    <source>
        <dbReference type="Proteomes" id="UP000626092"/>
    </source>
</evidence>
<evidence type="ECO:0008006" key="13">
    <source>
        <dbReference type="Google" id="ProtNLM"/>
    </source>
</evidence>
<evidence type="ECO:0000256" key="3">
    <source>
        <dbReference type="ARBA" id="ARBA00022737"/>
    </source>
</evidence>
<dbReference type="InterPro" id="IPR027417">
    <property type="entry name" value="P-loop_NTPase"/>
</dbReference>
<dbReference type="SUPFAM" id="SSF52058">
    <property type="entry name" value="L domain-like"/>
    <property type="match status" value="1"/>
</dbReference>
<comment type="caution">
    <text evidence="11">The sequence shown here is derived from an EMBL/GenBank/DDBJ whole genome shotgun (WGS) entry which is preliminary data.</text>
</comment>
<dbReference type="InterPro" id="IPR032675">
    <property type="entry name" value="LRR_dom_sf"/>
</dbReference>
<keyword evidence="6" id="KW-0067">ATP-binding</keyword>
<feature type="compositionally biased region" description="Basic and acidic residues" evidence="7">
    <location>
        <begin position="513"/>
        <end position="528"/>
    </location>
</feature>
<dbReference type="InterPro" id="IPR002182">
    <property type="entry name" value="NB-ARC"/>
</dbReference>
<feature type="compositionally biased region" description="Polar residues" evidence="7">
    <location>
        <begin position="171"/>
        <end position="181"/>
    </location>
</feature>
<dbReference type="InterPro" id="IPR042197">
    <property type="entry name" value="Apaf_helical"/>
</dbReference>
<dbReference type="Proteomes" id="UP000626092">
    <property type="component" value="Unassembled WGS sequence"/>
</dbReference>
<proteinExistence type="inferred from homology"/>
<keyword evidence="2" id="KW-0433">Leucine-rich repeat</keyword>
<dbReference type="InterPro" id="IPR057135">
    <property type="entry name" value="At4g27190-like_LRR"/>
</dbReference>
<feature type="domain" description="Disease resistance protein winged helix" evidence="10">
    <location>
        <begin position="1531"/>
        <end position="1598"/>
    </location>
</feature>
<evidence type="ECO:0000259" key="10">
    <source>
        <dbReference type="Pfam" id="PF23559"/>
    </source>
</evidence>
<evidence type="ECO:0000313" key="11">
    <source>
        <dbReference type="EMBL" id="KAF7123480.1"/>
    </source>
</evidence>
<keyword evidence="3" id="KW-0677">Repeat</keyword>
<reference evidence="11" key="1">
    <citation type="submission" date="2019-11" db="EMBL/GenBank/DDBJ databases">
        <authorList>
            <person name="Liu Y."/>
            <person name="Hou J."/>
            <person name="Li T.-Q."/>
            <person name="Guan C.-H."/>
            <person name="Wu X."/>
            <person name="Wu H.-Z."/>
            <person name="Ling F."/>
            <person name="Zhang R."/>
            <person name="Shi X.-G."/>
            <person name="Ren J.-P."/>
            <person name="Chen E.-F."/>
            <person name="Sun J.-M."/>
        </authorList>
    </citation>
    <scope>NUCLEOTIDE SEQUENCE</scope>
    <source>
        <strain evidence="11">Adult_tree_wgs_1</strain>
        <tissue evidence="11">Leaves</tissue>
    </source>
</reference>
<accession>A0A834G5L8</accession>
<feature type="compositionally biased region" description="Basic and acidic residues" evidence="7">
    <location>
        <begin position="961"/>
        <end position="984"/>
    </location>
</feature>
<feature type="domain" description="NB-ARC" evidence="8">
    <location>
        <begin position="1285"/>
        <end position="1443"/>
    </location>
</feature>
<feature type="region of interest" description="Disordered" evidence="7">
    <location>
        <begin position="449"/>
        <end position="491"/>
    </location>
</feature>
<feature type="compositionally biased region" description="Polar residues" evidence="7">
    <location>
        <begin position="808"/>
        <end position="838"/>
    </location>
</feature>
<feature type="compositionally biased region" description="Low complexity" evidence="7">
    <location>
        <begin position="182"/>
        <end position="195"/>
    </location>
</feature>
<keyword evidence="12" id="KW-1185">Reference proteome</keyword>
<feature type="compositionally biased region" description="Polar residues" evidence="7">
    <location>
        <begin position="361"/>
        <end position="373"/>
    </location>
</feature>
<keyword evidence="5" id="KW-0611">Plant defense</keyword>
<feature type="region of interest" description="Disordered" evidence="7">
    <location>
        <begin position="948"/>
        <end position="985"/>
    </location>
</feature>
<feature type="compositionally biased region" description="Low complexity" evidence="7">
    <location>
        <begin position="305"/>
        <end position="335"/>
    </location>
</feature>
<dbReference type="InterPro" id="IPR036388">
    <property type="entry name" value="WH-like_DNA-bd_sf"/>
</dbReference>
<dbReference type="GO" id="GO:0043531">
    <property type="term" value="F:ADP binding"/>
    <property type="evidence" value="ECO:0007669"/>
    <property type="project" value="InterPro"/>
</dbReference>
<feature type="compositionally biased region" description="Low complexity" evidence="7">
    <location>
        <begin position="213"/>
        <end position="228"/>
    </location>
</feature>
<feature type="region of interest" description="Disordered" evidence="7">
    <location>
        <begin position="1"/>
        <end position="29"/>
    </location>
</feature>
<feature type="compositionally biased region" description="Basic and acidic residues" evidence="7">
    <location>
        <begin position="471"/>
        <end position="480"/>
    </location>
</feature>
<evidence type="ECO:0000259" key="8">
    <source>
        <dbReference type="Pfam" id="PF00931"/>
    </source>
</evidence>
<dbReference type="Pfam" id="PF00931">
    <property type="entry name" value="NB-ARC"/>
    <property type="match status" value="1"/>
</dbReference>